<name>A0A0F6YHN9_9BACT</name>
<reference evidence="5 6" key="1">
    <citation type="submission" date="2015-03" db="EMBL/GenBank/DDBJ databases">
        <title>Genome assembly of Sandaracinus amylolyticus DSM 53668.</title>
        <authorList>
            <person name="Sharma G."/>
            <person name="Subramanian S."/>
        </authorList>
    </citation>
    <scope>NUCLEOTIDE SEQUENCE [LARGE SCALE GENOMIC DNA]</scope>
    <source>
        <strain evidence="5 6">DSM 53668</strain>
    </source>
</reference>
<dbReference type="STRING" id="927083.DB32_002065"/>
<evidence type="ECO:0000256" key="2">
    <source>
        <dbReference type="ARBA" id="ARBA00022801"/>
    </source>
</evidence>
<dbReference type="EMBL" id="CP011125">
    <property type="protein sequence ID" value="AKF04916.1"/>
    <property type="molecule type" value="Genomic_DNA"/>
</dbReference>
<accession>A0A0F6YHN9</accession>
<dbReference type="Gene3D" id="3.40.50.1000">
    <property type="entry name" value="HAD superfamily/HAD-like"/>
    <property type="match status" value="1"/>
</dbReference>
<organism evidence="5 6">
    <name type="scientific">Sandaracinus amylolyticus</name>
    <dbReference type="NCBI Taxonomy" id="927083"/>
    <lineage>
        <taxon>Bacteria</taxon>
        <taxon>Pseudomonadati</taxon>
        <taxon>Myxococcota</taxon>
        <taxon>Polyangia</taxon>
        <taxon>Polyangiales</taxon>
        <taxon>Sandaracinaceae</taxon>
        <taxon>Sandaracinus</taxon>
    </lineage>
</organism>
<dbReference type="InterPro" id="IPR036412">
    <property type="entry name" value="HAD-like_sf"/>
</dbReference>
<dbReference type="CDD" id="cd01427">
    <property type="entry name" value="HAD_like"/>
    <property type="match status" value="1"/>
</dbReference>
<protein>
    <recommendedName>
        <fullName evidence="7">Haloacid dehalogenase-like hydrolase</fullName>
    </recommendedName>
</protein>
<keyword evidence="3" id="KW-0460">Magnesium</keyword>
<gene>
    <name evidence="5" type="ORF">DB32_002065</name>
</gene>
<dbReference type="PANTHER" id="PTHR43344:SF13">
    <property type="entry name" value="PHOSPHATASE RV3661-RELATED"/>
    <property type="match status" value="1"/>
</dbReference>
<dbReference type="KEGG" id="samy:DB32_002065"/>
<dbReference type="InterPro" id="IPR050582">
    <property type="entry name" value="HAD-like_SerB"/>
</dbReference>
<evidence type="ECO:0000256" key="1">
    <source>
        <dbReference type="ARBA" id="ARBA00022723"/>
    </source>
</evidence>
<keyword evidence="6" id="KW-1185">Reference proteome</keyword>
<keyword evidence="2" id="KW-0378">Hydrolase</keyword>
<dbReference type="PANTHER" id="PTHR43344">
    <property type="entry name" value="PHOSPHOSERINE PHOSPHATASE"/>
    <property type="match status" value="1"/>
</dbReference>
<dbReference type="SUPFAM" id="SSF56784">
    <property type="entry name" value="HAD-like"/>
    <property type="match status" value="1"/>
</dbReference>
<evidence type="ECO:0008006" key="7">
    <source>
        <dbReference type="Google" id="ProtNLM"/>
    </source>
</evidence>
<dbReference type="PROSITE" id="PS51257">
    <property type="entry name" value="PROKAR_LIPOPROTEIN"/>
    <property type="match status" value="1"/>
</dbReference>
<sequence>MQLGRFATLSLAVLIGCGGAGARETMRDTKPAAAPRSASSALASWNDVPSRRAIVDFVERVTTEGSRDYVAPDARIAVFDNDGTLWAEQPMPFELAFAVDRVRELAPSHPEWRAREPFAGILRGDVAGAMERGGRRGIAELIAATHGEMTPEEFERVVREWMSTARHPRYDRRYSELVYQPMLELLDYLRAHEFRVYIVSGGDTDFMRAWAEDLYGVPPAHVIGSQAQLRLERRGGVPTLVRGGEIEFVDDGPGKPIAIERTIGARPIAAFGNSDGDHEMLSWVASGPGPRFVALVHHTDAEREFAYDRDARSGRLAAALDDAQRSGWTVIDMRDDWRVVYPPE</sequence>
<feature type="chain" id="PRO_5002512834" description="Haloacid dehalogenase-like hydrolase" evidence="4">
    <location>
        <begin position="23"/>
        <end position="344"/>
    </location>
</feature>
<dbReference type="Pfam" id="PF12710">
    <property type="entry name" value="HAD"/>
    <property type="match status" value="1"/>
</dbReference>
<keyword evidence="1" id="KW-0479">Metal-binding</keyword>
<dbReference type="Proteomes" id="UP000034883">
    <property type="component" value="Chromosome"/>
</dbReference>
<dbReference type="GO" id="GO:0016787">
    <property type="term" value="F:hydrolase activity"/>
    <property type="evidence" value="ECO:0007669"/>
    <property type="project" value="UniProtKB-KW"/>
</dbReference>
<proteinExistence type="predicted"/>
<evidence type="ECO:0000256" key="3">
    <source>
        <dbReference type="ARBA" id="ARBA00022842"/>
    </source>
</evidence>
<dbReference type="AlphaFoldDB" id="A0A0F6YHN9"/>
<dbReference type="GO" id="GO:0046872">
    <property type="term" value="F:metal ion binding"/>
    <property type="evidence" value="ECO:0007669"/>
    <property type="project" value="UniProtKB-KW"/>
</dbReference>
<feature type="signal peptide" evidence="4">
    <location>
        <begin position="1"/>
        <end position="22"/>
    </location>
</feature>
<evidence type="ECO:0000256" key="4">
    <source>
        <dbReference type="SAM" id="SignalP"/>
    </source>
</evidence>
<keyword evidence="4" id="KW-0732">Signal</keyword>
<dbReference type="InterPro" id="IPR023214">
    <property type="entry name" value="HAD_sf"/>
</dbReference>
<dbReference type="RefSeq" id="WP_240481187.1">
    <property type="nucleotide sequence ID" value="NZ_CP011125.1"/>
</dbReference>
<evidence type="ECO:0000313" key="5">
    <source>
        <dbReference type="EMBL" id="AKF04916.1"/>
    </source>
</evidence>
<evidence type="ECO:0000313" key="6">
    <source>
        <dbReference type="Proteomes" id="UP000034883"/>
    </source>
</evidence>